<evidence type="ECO:0000256" key="1">
    <source>
        <dbReference type="SAM" id="MobiDB-lite"/>
    </source>
</evidence>
<protein>
    <recommendedName>
        <fullName evidence="5">DUF1189 domain-containing protein</fullName>
    </recommendedName>
</protein>
<dbReference type="STRING" id="1798644.A2122_00965"/>
<keyword evidence="2" id="KW-0812">Transmembrane</keyword>
<evidence type="ECO:0000313" key="3">
    <source>
        <dbReference type="EMBL" id="OGY96696.1"/>
    </source>
</evidence>
<accession>A0A1G2C616</accession>
<feature type="transmembrane region" description="Helical" evidence="2">
    <location>
        <begin position="235"/>
        <end position="254"/>
    </location>
</feature>
<evidence type="ECO:0008006" key="5">
    <source>
        <dbReference type="Google" id="ProtNLM"/>
    </source>
</evidence>
<dbReference type="AlphaFoldDB" id="A0A1G2C616"/>
<organism evidence="3 4">
    <name type="scientific">Candidatus Liptonbacteria bacterium GWB1_49_6</name>
    <dbReference type="NCBI Taxonomy" id="1798644"/>
    <lineage>
        <taxon>Bacteria</taxon>
        <taxon>Candidatus Liptoniibacteriota</taxon>
    </lineage>
</organism>
<reference evidence="3 4" key="1">
    <citation type="journal article" date="2016" name="Nat. Commun.">
        <title>Thousands of microbial genomes shed light on interconnected biogeochemical processes in an aquifer system.</title>
        <authorList>
            <person name="Anantharaman K."/>
            <person name="Brown C.T."/>
            <person name="Hug L.A."/>
            <person name="Sharon I."/>
            <person name="Castelle C.J."/>
            <person name="Probst A.J."/>
            <person name="Thomas B.C."/>
            <person name="Singh A."/>
            <person name="Wilkins M.J."/>
            <person name="Karaoz U."/>
            <person name="Brodie E.L."/>
            <person name="Williams K.H."/>
            <person name="Hubbard S.S."/>
            <person name="Banfield J.F."/>
        </authorList>
    </citation>
    <scope>NUCLEOTIDE SEQUENCE [LARGE SCALE GENOMIC DNA]</scope>
</reference>
<evidence type="ECO:0000256" key="2">
    <source>
        <dbReference type="SAM" id="Phobius"/>
    </source>
</evidence>
<comment type="caution">
    <text evidence="3">The sequence shown here is derived from an EMBL/GenBank/DDBJ whole genome shotgun (WGS) entry which is preliminary data.</text>
</comment>
<name>A0A1G2C616_9BACT</name>
<feature type="transmembrane region" description="Helical" evidence="2">
    <location>
        <begin position="31"/>
        <end position="52"/>
    </location>
</feature>
<dbReference type="Pfam" id="PF06691">
    <property type="entry name" value="DUF1189"/>
    <property type="match status" value="1"/>
</dbReference>
<dbReference type="EMBL" id="MHKU01000025">
    <property type="protein sequence ID" value="OGY96696.1"/>
    <property type="molecule type" value="Genomic_DNA"/>
</dbReference>
<sequence length="302" mass="32965">MKFFTLIKESIYSPEFYRGLPSKPLSFSVKYFYMLALALSLVVTVVFSFTFIPAISSFLKNIGPAVTAYFPDELVITTKGGEVSVNVPEPYILPVPPALQVIPTDGAEGKGQMPTNLVVIDTKNEFSETAFAEYDTLVLLMKKSVAFSDGEGKIRIESLGDIPDYTIDKALVQKFASRTGSFLKYLAPILVFGIFFVSLAVFTFHLAYLLLAALLVWLVMKMRRAEAGYKRAYQVGIHAMTLGLILNTFFLVAFLPKPTMPFLFSILLIFVVAVNVKSPELSAEKPVPPAGSDGAVGAGGLA</sequence>
<gene>
    <name evidence="3" type="ORF">A2122_00965</name>
</gene>
<dbReference type="Proteomes" id="UP000176648">
    <property type="component" value="Unassembled WGS sequence"/>
</dbReference>
<dbReference type="InterPro" id="IPR009574">
    <property type="entry name" value="DUF1189"/>
</dbReference>
<feature type="region of interest" description="Disordered" evidence="1">
    <location>
        <begin position="282"/>
        <end position="302"/>
    </location>
</feature>
<feature type="transmembrane region" description="Helical" evidence="2">
    <location>
        <begin position="206"/>
        <end position="223"/>
    </location>
</feature>
<keyword evidence="2" id="KW-1133">Transmembrane helix</keyword>
<feature type="transmembrane region" description="Helical" evidence="2">
    <location>
        <begin position="260"/>
        <end position="276"/>
    </location>
</feature>
<proteinExistence type="predicted"/>
<evidence type="ECO:0000313" key="4">
    <source>
        <dbReference type="Proteomes" id="UP000176648"/>
    </source>
</evidence>
<keyword evidence="2" id="KW-0472">Membrane</keyword>